<protein>
    <submittedName>
        <fullName evidence="1">Uncharacterized protein</fullName>
    </submittedName>
</protein>
<sequence>MRMLITPNRKPSTPADAAERLRRELEDFDVVADVHADSKIALVSVWADLVVWCDTTSYRWWSGRTSPRGRVMAFCPADDPTTAARRVARRLMELQDRPPMTSTDMS</sequence>
<dbReference type="RefSeq" id="WP_346157175.1">
    <property type="nucleotide sequence ID" value="NZ_BAAATE010000054.1"/>
</dbReference>
<proteinExistence type="predicted"/>
<accession>A0ABN3TDN3</accession>
<dbReference type="Proteomes" id="UP001501666">
    <property type="component" value="Unassembled WGS sequence"/>
</dbReference>
<evidence type="ECO:0000313" key="1">
    <source>
        <dbReference type="EMBL" id="GAA2699174.1"/>
    </source>
</evidence>
<reference evidence="1 2" key="1">
    <citation type="journal article" date="2019" name="Int. J. Syst. Evol. Microbiol.">
        <title>The Global Catalogue of Microorganisms (GCM) 10K type strain sequencing project: providing services to taxonomists for standard genome sequencing and annotation.</title>
        <authorList>
            <consortium name="The Broad Institute Genomics Platform"/>
            <consortium name="The Broad Institute Genome Sequencing Center for Infectious Disease"/>
            <person name="Wu L."/>
            <person name="Ma J."/>
        </authorList>
    </citation>
    <scope>NUCLEOTIDE SEQUENCE [LARGE SCALE GENOMIC DNA]</scope>
    <source>
        <strain evidence="1 2">JCM 6835</strain>
    </source>
</reference>
<evidence type="ECO:0000313" key="2">
    <source>
        <dbReference type="Proteomes" id="UP001501666"/>
    </source>
</evidence>
<keyword evidence="2" id="KW-1185">Reference proteome</keyword>
<dbReference type="EMBL" id="BAAATE010000054">
    <property type="protein sequence ID" value="GAA2699174.1"/>
    <property type="molecule type" value="Genomic_DNA"/>
</dbReference>
<comment type="caution">
    <text evidence="1">The sequence shown here is derived from an EMBL/GenBank/DDBJ whole genome shotgun (WGS) entry which is preliminary data.</text>
</comment>
<organism evidence="1 2">
    <name type="scientific">Nonomuraea recticatena</name>
    <dbReference type="NCBI Taxonomy" id="46178"/>
    <lineage>
        <taxon>Bacteria</taxon>
        <taxon>Bacillati</taxon>
        <taxon>Actinomycetota</taxon>
        <taxon>Actinomycetes</taxon>
        <taxon>Streptosporangiales</taxon>
        <taxon>Streptosporangiaceae</taxon>
        <taxon>Nonomuraea</taxon>
    </lineage>
</organism>
<gene>
    <name evidence="1" type="ORF">GCM10010412_095510</name>
</gene>
<name>A0ABN3TDN3_9ACTN</name>